<dbReference type="GO" id="GO:0003723">
    <property type="term" value="F:RNA binding"/>
    <property type="evidence" value="ECO:0007669"/>
    <property type="project" value="UniProtKB-UniRule"/>
</dbReference>
<feature type="compositionally biased region" description="Low complexity" evidence="2">
    <location>
        <begin position="44"/>
        <end position="62"/>
    </location>
</feature>
<dbReference type="InterPro" id="IPR048400">
    <property type="entry name" value="SLS1_N"/>
</dbReference>
<feature type="domain" description="SLS1 N-terminal" evidence="3">
    <location>
        <begin position="102"/>
        <end position="170"/>
    </location>
</feature>
<feature type="region of interest" description="Disordered" evidence="2">
    <location>
        <begin position="32"/>
        <end position="74"/>
    </location>
</feature>
<dbReference type="AlphaFoldDB" id="A0A4Q9N271"/>
<evidence type="ECO:0000256" key="1">
    <source>
        <dbReference type="PROSITE-ProRule" id="PRU00117"/>
    </source>
</evidence>
<evidence type="ECO:0000313" key="4">
    <source>
        <dbReference type="EMBL" id="TBU34589.1"/>
    </source>
</evidence>
<sequence>MSIPLLRQARASHSLSAACRSLSKCRCNSSLATQPRHEPEHSDSAPVAGPSNANASSSSSGAQRKLAPAVSQETDVVEPFSRVQTYLASINASGIEPTRFDLDRYKPERPHVHSPKYAEVYNATLNTLMRSFTKEQLRKFLVQELGTSRHCSTSRKKVDYAESIMEQLWKWPKLADVEQAKRDKTEVVTNELPVTVSQLFLILGKDGMDLKRMSQDFDVHISLKRRGKLLALRAEGTRSGVRELFEHIAVIGRVRSIIMVSARS</sequence>
<dbReference type="Pfam" id="PF20776">
    <property type="entry name" value="SLS1_N"/>
    <property type="match status" value="1"/>
</dbReference>
<dbReference type="OrthoDB" id="3362817at2759"/>
<accession>A0A4Q9N271</accession>
<dbReference type="EMBL" id="ML143388">
    <property type="protein sequence ID" value="TBU34589.1"/>
    <property type="molecule type" value="Genomic_DNA"/>
</dbReference>
<dbReference type="PROSITE" id="PS50084">
    <property type="entry name" value="KH_TYPE_1"/>
    <property type="match status" value="1"/>
</dbReference>
<gene>
    <name evidence="4" type="ORF">BD311DRAFT_773653</name>
</gene>
<protein>
    <recommendedName>
        <fullName evidence="3">SLS1 N-terminal domain-containing protein</fullName>
    </recommendedName>
</protein>
<evidence type="ECO:0000259" key="3">
    <source>
        <dbReference type="Pfam" id="PF20776"/>
    </source>
</evidence>
<evidence type="ECO:0000256" key="2">
    <source>
        <dbReference type="SAM" id="MobiDB-lite"/>
    </source>
</evidence>
<proteinExistence type="predicted"/>
<keyword evidence="1" id="KW-0694">RNA-binding</keyword>
<dbReference type="Proteomes" id="UP000292957">
    <property type="component" value="Unassembled WGS sequence"/>
</dbReference>
<reference evidence="4" key="1">
    <citation type="submission" date="2019-01" db="EMBL/GenBank/DDBJ databases">
        <title>Draft genome sequences of three monokaryotic isolates of the white-rot basidiomycete fungus Dichomitus squalens.</title>
        <authorList>
            <consortium name="DOE Joint Genome Institute"/>
            <person name="Lopez S.C."/>
            <person name="Andreopoulos B."/>
            <person name="Pangilinan J."/>
            <person name="Lipzen A."/>
            <person name="Riley R."/>
            <person name="Ahrendt S."/>
            <person name="Ng V."/>
            <person name="Barry K."/>
            <person name="Daum C."/>
            <person name="Grigoriev I.V."/>
            <person name="Hilden K.S."/>
            <person name="Makela M.R."/>
            <person name="de Vries R.P."/>
        </authorList>
    </citation>
    <scope>NUCLEOTIDE SEQUENCE [LARGE SCALE GENOMIC DNA]</scope>
    <source>
        <strain evidence="4">OM18370.1</strain>
    </source>
</reference>
<name>A0A4Q9N271_9APHY</name>
<organism evidence="4">
    <name type="scientific">Dichomitus squalens</name>
    <dbReference type="NCBI Taxonomy" id="114155"/>
    <lineage>
        <taxon>Eukaryota</taxon>
        <taxon>Fungi</taxon>
        <taxon>Dikarya</taxon>
        <taxon>Basidiomycota</taxon>
        <taxon>Agaricomycotina</taxon>
        <taxon>Agaricomycetes</taxon>
        <taxon>Polyporales</taxon>
        <taxon>Polyporaceae</taxon>
        <taxon>Dichomitus</taxon>
    </lineage>
</organism>